<accession>A0ACB5TQ16</accession>
<protein>
    <submittedName>
        <fullName evidence="1">Unnamed protein product</fullName>
    </submittedName>
</protein>
<dbReference type="EMBL" id="BSXV01001482">
    <property type="protein sequence ID" value="GME93000.1"/>
    <property type="molecule type" value="Genomic_DNA"/>
</dbReference>
<gene>
    <name evidence="1" type="ORF">Cboi01_000296800</name>
</gene>
<sequence length="393" mass="42774">MLSRTSRLVLNRHLQRQLKNVVVSKRNFSLTKYAQEATFFPMPAMSPTMEEGGIVSWKVQEGAEYASGDVLVEVETDKATIAVEAQDDGKLVKILKHDGDKDIKVGLPIAILAEPTDDLATLKLPEVPAETESATAAPTPTPAPEPEAPKDTSESKSSSSTSTSTTADPKQTLFPSVEILLEENGISHEDALAKISATGPAGRILKGDVLAYLGKISVESNKQIASYIESKSHLDLSSIQLREPAAATSSTESTSTTASKEEAPKKPSKPQPVVIEKTFTIELDAPRDEILKNIALRQHNAELAAYATKLYQESDLNDPIFEDLIAPPKNTERFKVDIKANIPFQRNANTAAFDDLFSHETKPQEEEASVTVKLTLNNVADAKERAKIFLSHF</sequence>
<evidence type="ECO:0000313" key="1">
    <source>
        <dbReference type="EMBL" id="GME93000.1"/>
    </source>
</evidence>
<evidence type="ECO:0000313" key="2">
    <source>
        <dbReference type="Proteomes" id="UP001165101"/>
    </source>
</evidence>
<proteinExistence type="predicted"/>
<comment type="caution">
    <text evidence="1">The sequence shown here is derived from an EMBL/GenBank/DDBJ whole genome shotgun (WGS) entry which is preliminary data.</text>
</comment>
<keyword evidence="2" id="KW-1185">Reference proteome</keyword>
<name>A0ACB5TQ16_CANBO</name>
<reference evidence="1" key="1">
    <citation type="submission" date="2023-04" db="EMBL/GenBank/DDBJ databases">
        <title>Candida boidinii NBRC 1967.</title>
        <authorList>
            <person name="Ichikawa N."/>
            <person name="Sato H."/>
            <person name="Tonouchi N."/>
        </authorList>
    </citation>
    <scope>NUCLEOTIDE SEQUENCE</scope>
    <source>
        <strain evidence="1">NBRC 1967</strain>
    </source>
</reference>
<organism evidence="1 2">
    <name type="scientific">Candida boidinii</name>
    <name type="common">Yeast</name>
    <dbReference type="NCBI Taxonomy" id="5477"/>
    <lineage>
        <taxon>Eukaryota</taxon>
        <taxon>Fungi</taxon>
        <taxon>Dikarya</taxon>
        <taxon>Ascomycota</taxon>
        <taxon>Saccharomycotina</taxon>
        <taxon>Pichiomycetes</taxon>
        <taxon>Pichiales</taxon>
        <taxon>Pichiaceae</taxon>
        <taxon>Ogataea</taxon>
        <taxon>Ogataea/Candida clade</taxon>
    </lineage>
</organism>
<dbReference type="Proteomes" id="UP001165101">
    <property type="component" value="Unassembled WGS sequence"/>
</dbReference>